<dbReference type="Proteomes" id="UP000000933">
    <property type="component" value="Chromosome"/>
</dbReference>
<reference evidence="1 2" key="1">
    <citation type="journal article" date="2010" name="ISME J.">
        <title>Fine-scale evolution: genomic, phenotypic and ecological differentiation in two coexisting Salinibacter ruber strains.</title>
        <authorList>
            <person name="Pena A."/>
            <person name="Teeling H."/>
            <person name="Huerta-Cepas J."/>
            <person name="Santos F."/>
            <person name="Yarza P."/>
            <person name="Brito-Echeverria J."/>
            <person name="Lucio M."/>
            <person name="Schmitt-Kopplin P."/>
            <person name="Meseguer I."/>
            <person name="Schenowitz C."/>
            <person name="Dossat C."/>
            <person name="Barbe V."/>
            <person name="Dopazo J."/>
            <person name="Rossello-Mora R."/>
            <person name="Schuler M."/>
            <person name="Glockner F.O."/>
            <person name="Amann R."/>
            <person name="Gabaldon T."/>
            <person name="Anton J."/>
        </authorList>
    </citation>
    <scope>NUCLEOTIDE SEQUENCE [LARGE SCALE GENOMIC DNA]</scope>
    <source>
        <strain evidence="1 2">M8</strain>
    </source>
</reference>
<dbReference type="RefSeq" id="WP_013060615.1">
    <property type="nucleotide sequence ID" value="NC_014032.1"/>
</dbReference>
<dbReference type="EMBL" id="FP565814">
    <property type="protein sequence ID" value="CBH23041.1"/>
    <property type="molecule type" value="Genomic_DNA"/>
</dbReference>
<evidence type="ECO:0000313" key="2">
    <source>
        <dbReference type="Proteomes" id="UP000000933"/>
    </source>
</evidence>
<dbReference type="HOGENOM" id="CLU_1739238_0_0_10"/>
<reference evidence="2" key="2">
    <citation type="submission" date="2010-04" db="EMBL/GenBank/DDBJ databases">
        <title>Genome sequence of Salinibacter ruber M8.</title>
        <authorList>
            <consortium name="Genoscope"/>
        </authorList>
    </citation>
    <scope>NUCLEOTIDE SEQUENCE [LARGE SCALE GENOMIC DNA]</scope>
    <source>
        <strain evidence="2">M8</strain>
    </source>
</reference>
<gene>
    <name evidence="1" type="ordered locus">SRM_00120</name>
</gene>
<organism evidence="1 2">
    <name type="scientific">Salinibacter ruber (strain M8)</name>
    <dbReference type="NCBI Taxonomy" id="761659"/>
    <lineage>
        <taxon>Bacteria</taxon>
        <taxon>Pseudomonadati</taxon>
        <taxon>Rhodothermota</taxon>
        <taxon>Rhodothermia</taxon>
        <taxon>Rhodothermales</taxon>
        <taxon>Salinibacteraceae</taxon>
        <taxon>Salinibacter</taxon>
    </lineage>
</organism>
<name>D5H4T6_SALRM</name>
<sequence length="150" mass="15837">MERFYRLLPLALLFILPLLLLGCDSSGSNGGDNPLDGDLSYEVDGSAQVSITESFFYSTGDGPCQSTQSNVSSSLPIEVDLEPEGVNCDGVSPSEFDGVRVTVSQLTGPMDVTLRLLSDGDVVTEATEPESFGGAEAWIVEAGEIPDLTQ</sequence>
<accession>D5H4T6</accession>
<evidence type="ECO:0008006" key="3">
    <source>
        <dbReference type="Google" id="ProtNLM"/>
    </source>
</evidence>
<dbReference type="PROSITE" id="PS51257">
    <property type="entry name" value="PROKAR_LIPOPROTEIN"/>
    <property type="match status" value="1"/>
</dbReference>
<evidence type="ECO:0000313" key="1">
    <source>
        <dbReference type="EMBL" id="CBH23041.1"/>
    </source>
</evidence>
<proteinExistence type="predicted"/>
<dbReference type="AlphaFoldDB" id="D5H4T6"/>
<protein>
    <recommendedName>
        <fullName evidence="3">Lipoprotein</fullName>
    </recommendedName>
</protein>
<dbReference type="KEGG" id="srm:SRM_00120"/>